<sequence>MGILVLEFENDLFAGEDRYYTNGVRASWITPEEGVPGLLRDLGRLIPFFPGEGELKNSWSIGQSMYTPKDLEADPPDPDDRPYAGWLYVSGGLAEETGQRLDRLSLTLGVIGPASLADVSQKEIHRMVGAPVPQGWDHQLENELTVMVSYERQIRALVQTGAGGWQMDLTPHWGGTLGTPFTLVNAGLMLRAGRDLPHDYGPPRIQPSLPGSGLFVPKARWGWYVFAGVDGRAVAWNTFLDGSTFRDSPSVDRRLFVGDAQVGGVVSLGRARLAYTHVFRTKEFDNQVDREDFGAVSLSWIF</sequence>
<accession>A0A1V3ND21</accession>
<dbReference type="Proteomes" id="UP000189462">
    <property type="component" value="Unassembled WGS sequence"/>
</dbReference>
<dbReference type="InterPro" id="IPR037107">
    <property type="entry name" value="Put_OMP_sf"/>
</dbReference>
<name>A0A1V3ND21_9GAMM</name>
<gene>
    <name evidence="1" type="ORF">B1C78_13915</name>
</gene>
<dbReference type="OrthoDB" id="9776275at2"/>
<protein>
    <recommendedName>
        <fullName evidence="3">DUF2219 domain-containing protein</fullName>
    </recommendedName>
</protein>
<keyword evidence="2" id="KW-1185">Reference proteome</keyword>
<organism evidence="1 2">
    <name type="scientific">Thioalkalivibrio denitrificans</name>
    <dbReference type="NCBI Taxonomy" id="108003"/>
    <lineage>
        <taxon>Bacteria</taxon>
        <taxon>Pseudomonadati</taxon>
        <taxon>Pseudomonadota</taxon>
        <taxon>Gammaproteobacteria</taxon>
        <taxon>Chromatiales</taxon>
        <taxon>Ectothiorhodospiraceae</taxon>
        <taxon>Thioalkalivibrio</taxon>
    </lineage>
</organism>
<proteinExistence type="predicted"/>
<comment type="caution">
    <text evidence="1">The sequence shown here is derived from an EMBL/GenBank/DDBJ whole genome shotgun (WGS) entry which is preliminary data.</text>
</comment>
<dbReference type="InterPro" id="IPR018707">
    <property type="entry name" value="LpxR"/>
</dbReference>
<dbReference type="STRING" id="108003.B1C78_13915"/>
<dbReference type="EMBL" id="MVBK01000091">
    <property type="protein sequence ID" value="OOG22768.1"/>
    <property type="molecule type" value="Genomic_DNA"/>
</dbReference>
<dbReference type="Pfam" id="PF09982">
    <property type="entry name" value="LpxR"/>
    <property type="match status" value="1"/>
</dbReference>
<dbReference type="AlphaFoldDB" id="A0A1V3ND21"/>
<evidence type="ECO:0000313" key="1">
    <source>
        <dbReference type="EMBL" id="OOG22768.1"/>
    </source>
</evidence>
<evidence type="ECO:0008006" key="3">
    <source>
        <dbReference type="Google" id="ProtNLM"/>
    </source>
</evidence>
<evidence type="ECO:0000313" key="2">
    <source>
        <dbReference type="Proteomes" id="UP000189462"/>
    </source>
</evidence>
<reference evidence="1" key="1">
    <citation type="submission" date="2017-02" db="EMBL/GenBank/DDBJ databases">
        <title>Genomic diversity within the haloalkaliphilic genus Thioalkalivibrio.</title>
        <authorList>
            <person name="Ahn A.-C."/>
            <person name="Meier-Kolthoff J."/>
            <person name="Overmars L."/>
            <person name="Richter M."/>
            <person name="Woyke T."/>
            <person name="Sorokin D.Y."/>
            <person name="Muyzer G."/>
        </authorList>
    </citation>
    <scope>NUCLEOTIDE SEQUENCE [LARGE SCALE GENOMIC DNA]</scope>
    <source>
        <strain evidence="1">ALJD</strain>
    </source>
</reference>
<dbReference type="Gene3D" id="2.40.128.140">
    <property type="entry name" value="Outer membrane protein"/>
    <property type="match status" value="1"/>
</dbReference>